<name>A0AA40HZH2_CNENI</name>
<evidence type="ECO:0000256" key="8">
    <source>
        <dbReference type="ARBA" id="ARBA00022989"/>
    </source>
</evidence>
<evidence type="ECO:0000256" key="3">
    <source>
        <dbReference type="ARBA" id="ARBA00004619"/>
    </source>
</evidence>
<comment type="caution">
    <text evidence="14">The sequence shown here is derived from an EMBL/GenBank/DDBJ whole genome shotgun (WGS) entry which is preliminary data.</text>
</comment>
<dbReference type="GO" id="GO:0033116">
    <property type="term" value="C:endoplasmic reticulum-Golgi intermediate compartment membrane"/>
    <property type="evidence" value="ECO:0007669"/>
    <property type="project" value="UniProtKB-SubCell"/>
</dbReference>
<dbReference type="SUPFAM" id="SSF101576">
    <property type="entry name" value="Supernatant protein factor (SPF), C-terminal domain"/>
    <property type="match status" value="1"/>
</dbReference>
<dbReference type="SMART" id="SM01190">
    <property type="entry name" value="EMP24_GP25L"/>
    <property type="match status" value="1"/>
</dbReference>
<dbReference type="PANTHER" id="PTHR22811">
    <property type="entry name" value="TRANSMEMBRANE EMP24 DOMAIN-CONTAINING PROTEIN"/>
    <property type="match status" value="1"/>
</dbReference>
<feature type="signal peptide" evidence="12">
    <location>
        <begin position="1"/>
        <end position="27"/>
    </location>
</feature>
<sequence length="229" mass="26278">MGEKIWLPFPVLLLAALRPALLPGVAGFTHSLDSDFTFTLPAGRRECFYQPMPLKASLEIEYQVLDGAGLDIDFHLASPEGRTLVFEQRKSDGVHTVETEVGDYMFCFDNTFSTISEKVIFFELILDNMGEQEQEQEDWKKYITGTDMLDMKLEDILESINSIKSRLSKSGHIQTLLRAFEARDRNIQESNFDRVNFWSMVNLVVMVVVSAIQVYMLKSLFEDKRKSRT</sequence>
<feature type="chain" id="PRO_5041201054" description="GOLD domain-containing protein" evidence="12">
    <location>
        <begin position="28"/>
        <end position="229"/>
    </location>
</feature>
<organism evidence="14 15">
    <name type="scientific">Cnephaeus nilssonii</name>
    <name type="common">Northern bat</name>
    <name type="synonym">Eptesicus nilssonii</name>
    <dbReference type="NCBI Taxonomy" id="3371016"/>
    <lineage>
        <taxon>Eukaryota</taxon>
        <taxon>Metazoa</taxon>
        <taxon>Chordata</taxon>
        <taxon>Craniata</taxon>
        <taxon>Vertebrata</taxon>
        <taxon>Euteleostomi</taxon>
        <taxon>Mammalia</taxon>
        <taxon>Eutheria</taxon>
        <taxon>Laurasiatheria</taxon>
        <taxon>Chiroptera</taxon>
        <taxon>Yangochiroptera</taxon>
        <taxon>Vespertilionidae</taxon>
        <taxon>Cnephaeus</taxon>
    </lineage>
</organism>
<evidence type="ECO:0000256" key="12">
    <source>
        <dbReference type="SAM" id="SignalP"/>
    </source>
</evidence>
<keyword evidence="9 11" id="KW-0472">Membrane</keyword>
<gene>
    <name evidence="14" type="ORF">QTO34_018342</name>
</gene>
<evidence type="ECO:0000313" key="14">
    <source>
        <dbReference type="EMBL" id="KAK1339785.1"/>
    </source>
</evidence>
<evidence type="ECO:0000256" key="11">
    <source>
        <dbReference type="SAM" id="Phobius"/>
    </source>
</evidence>
<evidence type="ECO:0000256" key="1">
    <source>
        <dbReference type="ARBA" id="ARBA00004115"/>
    </source>
</evidence>
<evidence type="ECO:0000256" key="6">
    <source>
        <dbReference type="ARBA" id="ARBA00022729"/>
    </source>
</evidence>
<dbReference type="GO" id="GO:0005789">
    <property type="term" value="C:endoplasmic reticulum membrane"/>
    <property type="evidence" value="ECO:0007669"/>
    <property type="project" value="UniProtKB-SubCell"/>
</dbReference>
<dbReference type="InterPro" id="IPR015720">
    <property type="entry name" value="Emp24-like"/>
</dbReference>
<evidence type="ECO:0000256" key="9">
    <source>
        <dbReference type="ARBA" id="ARBA00023136"/>
    </source>
</evidence>
<keyword evidence="5 10" id="KW-0812">Transmembrane</keyword>
<dbReference type="InterPro" id="IPR036598">
    <property type="entry name" value="GOLD_dom_sf"/>
</dbReference>
<dbReference type="Pfam" id="PF01105">
    <property type="entry name" value="EMP24_GP25L"/>
    <property type="match status" value="1"/>
</dbReference>
<evidence type="ECO:0000256" key="10">
    <source>
        <dbReference type="RuleBase" id="RU003827"/>
    </source>
</evidence>
<keyword evidence="7" id="KW-0256">Endoplasmic reticulum</keyword>
<keyword evidence="15" id="KW-1185">Reference proteome</keyword>
<protein>
    <recommendedName>
        <fullName evidence="13">GOLD domain-containing protein</fullName>
    </recommendedName>
</protein>
<comment type="similarity">
    <text evidence="4 10">Belongs to the EMP24/GP25L family.</text>
</comment>
<dbReference type="AlphaFoldDB" id="A0AA40HZH2"/>
<evidence type="ECO:0000256" key="7">
    <source>
        <dbReference type="ARBA" id="ARBA00022824"/>
    </source>
</evidence>
<evidence type="ECO:0000259" key="13">
    <source>
        <dbReference type="PROSITE" id="PS50866"/>
    </source>
</evidence>
<evidence type="ECO:0000256" key="5">
    <source>
        <dbReference type="ARBA" id="ARBA00022692"/>
    </source>
</evidence>
<dbReference type="Proteomes" id="UP001177744">
    <property type="component" value="Unassembled WGS sequence"/>
</dbReference>
<dbReference type="GO" id="GO:0005794">
    <property type="term" value="C:Golgi apparatus"/>
    <property type="evidence" value="ECO:0007669"/>
    <property type="project" value="UniProtKB-SubCell"/>
</dbReference>
<feature type="transmembrane region" description="Helical" evidence="11">
    <location>
        <begin position="197"/>
        <end position="217"/>
    </location>
</feature>
<proteinExistence type="inferred from homology"/>
<evidence type="ECO:0000313" key="15">
    <source>
        <dbReference type="Proteomes" id="UP001177744"/>
    </source>
</evidence>
<keyword evidence="6 12" id="KW-0732">Signal</keyword>
<dbReference type="EMBL" id="JAULJE010000008">
    <property type="protein sequence ID" value="KAK1339785.1"/>
    <property type="molecule type" value="Genomic_DNA"/>
</dbReference>
<keyword evidence="8 11" id="KW-1133">Transmembrane helix</keyword>
<comment type="subcellular location">
    <subcellularLocation>
        <location evidence="1">Endoplasmic reticulum membrane</location>
        <topology evidence="1">Single-pass type I membrane protein</topology>
    </subcellularLocation>
    <subcellularLocation>
        <location evidence="2">Endoplasmic reticulum-Golgi intermediate compartment membrane</location>
        <topology evidence="2">Single-pass type I membrane protein</topology>
    </subcellularLocation>
    <subcellularLocation>
        <location evidence="3">Golgi apparatus</location>
        <location evidence="3">cis-Golgi network membrane</location>
        <topology evidence="3">Single-pass type I membrane protein</topology>
    </subcellularLocation>
    <subcellularLocation>
        <location evidence="10">Membrane</location>
        <topology evidence="10">Single-pass type I membrane protein</topology>
    </subcellularLocation>
</comment>
<accession>A0AA40HZH2</accession>
<feature type="domain" description="GOLD" evidence="13">
    <location>
        <begin position="45"/>
        <end position="126"/>
    </location>
</feature>
<dbReference type="PROSITE" id="PS50866">
    <property type="entry name" value="GOLD"/>
    <property type="match status" value="1"/>
</dbReference>
<evidence type="ECO:0000256" key="4">
    <source>
        <dbReference type="ARBA" id="ARBA00007104"/>
    </source>
</evidence>
<dbReference type="InterPro" id="IPR009038">
    <property type="entry name" value="GOLD_dom"/>
</dbReference>
<reference evidence="14" key="1">
    <citation type="submission" date="2023-06" db="EMBL/GenBank/DDBJ databases">
        <title>Reference genome for the Northern bat (Eptesicus nilssonii), a most northern bat species.</title>
        <authorList>
            <person name="Laine V.N."/>
            <person name="Pulliainen A.T."/>
            <person name="Lilley T.M."/>
        </authorList>
    </citation>
    <scope>NUCLEOTIDE SEQUENCE</scope>
    <source>
        <strain evidence="14">BLF_Eptnil</strain>
        <tissue evidence="14">Kidney</tissue>
    </source>
</reference>
<evidence type="ECO:0000256" key="2">
    <source>
        <dbReference type="ARBA" id="ARBA00004151"/>
    </source>
</evidence>